<dbReference type="Pfam" id="PF11443">
    <property type="entry name" value="DUF2828"/>
    <property type="match status" value="2"/>
</dbReference>
<dbReference type="EnsemblPlants" id="AUR62012006-RA">
    <property type="protein sequence ID" value="AUR62012006-RA:cds"/>
    <property type="gene ID" value="AUR62012006"/>
</dbReference>
<reference evidence="3" key="2">
    <citation type="submission" date="2021-03" db="UniProtKB">
        <authorList>
            <consortium name="EnsemblPlants"/>
        </authorList>
    </citation>
    <scope>IDENTIFICATION</scope>
</reference>
<dbReference type="OMA" id="WNIEGIN"/>
<dbReference type="PANTHER" id="PTHR31373">
    <property type="entry name" value="OS06G0652100 PROTEIN"/>
    <property type="match status" value="1"/>
</dbReference>
<name>A0A803LFQ0_CHEQI</name>
<dbReference type="PIRSF" id="PIRSF015417">
    <property type="entry name" value="T31B5_30_vWA"/>
    <property type="match status" value="1"/>
</dbReference>
<evidence type="ECO:0000259" key="1">
    <source>
        <dbReference type="Pfam" id="PF11443"/>
    </source>
</evidence>
<sequence>MQLIGPPILRRCLLPHSLPAGKPPNPTTKQPLTVPQNPCAQLFFAINPKTSPENLIELLDKAWEYDPSTTLKLICYLRTLRKERLSCKEGFYVAALWLHKNHPLTLACNLRDLASSGTLRDFAEILYRLVKEGDNTGSFRLSREDEKMEIARRAVCKYVQDPAYRFLHERVSDLFAELLRSDVETLNSSNAEALSFAARDCPSIDSSCDRYTLLCKSIAKKVFPRESDPNYEGIEDIHYAYRVRNRLRKEVLGPLRIALGKETQGRLAGSDKQVQDSTLFFMKKAYQKMLKTKDTASKLRYYQMISSMFLKTNGELRYFSSTPLSIIASLKEENIGVKELEWRHMVQAFSSTGKLRSSLAVCDISDKMKDTTKDVCISMGLLISELSNDWWKGTVYGFHQLPKLCKIEGEDLQSKVNFMKQLKCTERVNIETILNQVLQTAVAQKLHKQEMVERIFVFTNKEFRKAVNSSWGWNYRAVWKNYQKFGYDQVPEIVFWNIEGINDGPPTIKAVFHNRLLTINGFSRSLFAFFLHDDAVWRSAEIKSVTTAEDVMRITLSGKEYQNLAVLD</sequence>
<reference evidence="3" key="1">
    <citation type="journal article" date="2017" name="Nature">
        <title>The genome of Chenopodium quinoa.</title>
        <authorList>
            <person name="Jarvis D.E."/>
            <person name="Ho Y.S."/>
            <person name="Lightfoot D.J."/>
            <person name="Schmoeckel S.M."/>
            <person name="Li B."/>
            <person name="Borm T.J.A."/>
            <person name="Ohyanagi H."/>
            <person name="Mineta K."/>
            <person name="Michell C.T."/>
            <person name="Saber N."/>
            <person name="Kharbatia N.M."/>
            <person name="Rupper R.R."/>
            <person name="Sharp A.R."/>
            <person name="Dally N."/>
            <person name="Boughton B.A."/>
            <person name="Woo Y.H."/>
            <person name="Gao G."/>
            <person name="Schijlen E.G.W.M."/>
            <person name="Guo X."/>
            <person name="Momin A.A."/>
            <person name="Negrao S."/>
            <person name="Al-Babili S."/>
            <person name="Gehring C."/>
            <person name="Roessner U."/>
            <person name="Jung C."/>
            <person name="Murphy K."/>
            <person name="Arold S.T."/>
            <person name="Gojobori T."/>
            <person name="van der Linden C.G."/>
            <person name="van Loo E.N."/>
            <person name="Jellen E.N."/>
            <person name="Maughan P.J."/>
            <person name="Tester M."/>
        </authorList>
    </citation>
    <scope>NUCLEOTIDE SEQUENCE [LARGE SCALE GENOMIC DNA]</scope>
    <source>
        <strain evidence="3">cv. PI 614886</strain>
    </source>
</reference>
<protein>
    <submittedName>
        <fullName evidence="3">Uncharacterized protein</fullName>
    </submittedName>
</protein>
<dbReference type="GeneID" id="110734645"/>
<dbReference type="Gramene" id="AUR62012006-RA">
    <property type="protein sequence ID" value="AUR62012006-RA:cds"/>
    <property type="gene ID" value="AUR62012006"/>
</dbReference>
<dbReference type="OrthoDB" id="1153517at2759"/>
<dbReference type="RefSeq" id="XP_021770494.1">
    <property type="nucleotide sequence ID" value="XM_021914802.1"/>
</dbReference>
<dbReference type="AlphaFoldDB" id="A0A803LFQ0"/>
<dbReference type="PANTHER" id="PTHR31373:SF17">
    <property type="entry name" value="OS06G0652100 PROTEIN"/>
    <property type="match status" value="1"/>
</dbReference>
<dbReference type="Pfam" id="PF25043">
    <property type="entry name" value="DUF7788"/>
    <property type="match status" value="1"/>
</dbReference>
<gene>
    <name evidence="3" type="primary">LOC110734645</name>
</gene>
<evidence type="ECO:0000259" key="2">
    <source>
        <dbReference type="Pfam" id="PF25043"/>
    </source>
</evidence>
<feature type="domain" description="DUF2828" evidence="1">
    <location>
        <begin position="36"/>
        <end position="134"/>
    </location>
</feature>
<dbReference type="InterPro" id="IPR011205">
    <property type="entry name" value="UCP015417_vWA"/>
</dbReference>
<evidence type="ECO:0000313" key="3">
    <source>
        <dbReference type="EnsemblPlants" id="AUR62012006-RA:cds"/>
    </source>
</evidence>
<dbReference type="KEGG" id="cqi:110734645"/>
<dbReference type="InterPro" id="IPR056690">
    <property type="entry name" value="DUF7788"/>
</dbReference>
<evidence type="ECO:0000313" key="4">
    <source>
        <dbReference type="Proteomes" id="UP000596660"/>
    </source>
</evidence>
<proteinExistence type="predicted"/>
<accession>A0A803LFQ0</accession>
<dbReference type="InterPro" id="IPR058580">
    <property type="entry name" value="DUF2828"/>
</dbReference>
<organism evidence="3 4">
    <name type="scientific">Chenopodium quinoa</name>
    <name type="common">Quinoa</name>
    <dbReference type="NCBI Taxonomy" id="63459"/>
    <lineage>
        <taxon>Eukaryota</taxon>
        <taxon>Viridiplantae</taxon>
        <taxon>Streptophyta</taxon>
        <taxon>Embryophyta</taxon>
        <taxon>Tracheophyta</taxon>
        <taxon>Spermatophyta</taxon>
        <taxon>Magnoliopsida</taxon>
        <taxon>eudicotyledons</taxon>
        <taxon>Gunneridae</taxon>
        <taxon>Pentapetalae</taxon>
        <taxon>Caryophyllales</taxon>
        <taxon>Chenopodiaceae</taxon>
        <taxon>Chenopodioideae</taxon>
        <taxon>Atripliceae</taxon>
        <taxon>Chenopodium</taxon>
    </lineage>
</organism>
<dbReference type="Proteomes" id="UP000596660">
    <property type="component" value="Unplaced"/>
</dbReference>
<feature type="domain" description="DUF7788" evidence="2">
    <location>
        <begin position="357"/>
        <end position="544"/>
    </location>
</feature>
<feature type="domain" description="DUF2828" evidence="1">
    <location>
        <begin position="140"/>
        <end position="259"/>
    </location>
</feature>
<keyword evidence="4" id="KW-1185">Reference proteome</keyword>